<organism evidence="1 2">
    <name type="scientific">Bifidobacterium longum subsp. longum</name>
    <dbReference type="NCBI Taxonomy" id="1679"/>
    <lineage>
        <taxon>Bacteria</taxon>
        <taxon>Bacillati</taxon>
        <taxon>Actinomycetota</taxon>
        <taxon>Actinomycetes</taxon>
        <taxon>Bifidobacteriales</taxon>
        <taxon>Bifidobacteriaceae</taxon>
        <taxon>Bifidobacterium</taxon>
    </lineage>
</organism>
<evidence type="ECO:0008006" key="3">
    <source>
        <dbReference type="Google" id="ProtNLM"/>
    </source>
</evidence>
<dbReference type="EMBL" id="SHTC01000015">
    <property type="protein sequence ID" value="TCF58261.1"/>
    <property type="molecule type" value="Genomic_DNA"/>
</dbReference>
<evidence type="ECO:0000313" key="2">
    <source>
        <dbReference type="Proteomes" id="UP000292478"/>
    </source>
</evidence>
<proteinExistence type="predicted"/>
<dbReference type="Pfam" id="PF11753">
    <property type="entry name" value="DUF3310"/>
    <property type="match status" value="1"/>
</dbReference>
<sequence length="132" mass="15294">MTDNVDHPQHYENGPYECILLAEQYSFNVGNMIKYVWRHKDKGHPKEDLQKALWYAKRAVEDSEGFAPCKRWFRTSTTTETFHWPGTDAATLLMIKSNLCTNQTETKFWKAVAENSSENTVAALETMIEETE</sequence>
<protein>
    <recommendedName>
        <fullName evidence="3">DUF3310 domain-containing protein</fullName>
    </recommendedName>
</protein>
<dbReference type="RefSeq" id="WP_131204028.1">
    <property type="nucleotide sequence ID" value="NZ_SHPU01000029.1"/>
</dbReference>
<name>A0A4R0V4X9_BIFLL</name>
<reference evidence="1 2" key="1">
    <citation type="journal article" date="2018" name="Sci. Rep.">
        <title>Genomic diversity and distribution of Bifidobacterium longum subsp. longum across the human lifespan.</title>
        <authorList>
            <person name="Odamaki T."/>
            <person name="Bottacini F."/>
            <person name="Kato K."/>
            <person name="Mitsuyama E."/>
            <person name="Yoshida K."/>
            <person name="Horigome A."/>
            <person name="Xiao J.Z."/>
            <person name="van Sinderen D."/>
        </authorList>
    </citation>
    <scope>NUCLEOTIDE SEQUENCE [LARGE SCALE GENOMIC DNA]</scope>
    <source>
        <strain evidence="1 2">MCC10113</strain>
    </source>
</reference>
<dbReference type="InterPro" id="IPR021739">
    <property type="entry name" value="SaV-like"/>
</dbReference>
<accession>A0A4R0V4X9</accession>
<evidence type="ECO:0000313" key="1">
    <source>
        <dbReference type="EMBL" id="TCF58261.1"/>
    </source>
</evidence>
<gene>
    <name evidence="1" type="ORF">MCC10113_1070</name>
</gene>
<dbReference type="Proteomes" id="UP000292478">
    <property type="component" value="Unassembled WGS sequence"/>
</dbReference>
<comment type="caution">
    <text evidence="1">The sequence shown here is derived from an EMBL/GenBank/DDBJ whole genome shotgun (WGS) entry which is preliminary data.</text>
</comment>
<dbReference type="AlphaFoldDB" id="A0A4R0V4X9"/>